<name>X1CUU6_9ZZZZ</name>
<dbReference type="Gene3D" id="3.40.390.10">
    <property type="entry name" value="Collagenase (Catalytic Domain)"/>
    <property type="match status" value="1"/>
</dbReference>
<accession>X1CUU6</accession>
<feature type="non-terminal residue" evidence="2">
    <location>
        <position position="1"/>
    </location>
</feature>
<gene>
    <name evidence="2" type="ORF">S01H4_45135</name>
</gene>
<comment type="caution">
    <text evidence="2">The sequence shown here is derived from an EMBL/GenBank/DDBJ whole genome shotgun (WGS) entry which is preliminary data.</text>
</comment>
<sequence length="174" mass="19615">EKVKLALNDRGISYKVGNKITEMYPELKGKHPRGWPAGSTWSSVEGVYKTDRKAISIAETFRPVGGKEFLKTPVKTIRGILNHETGHGFDASPEGLFYSSRPEFKAAYAKDFGAMTKDEWRRRGLHYYHQAGTPGRSETFAEIFADVMGQGCHPEGDIIQWFPNCKEYIEGILK</sequence>
<proteinExistence type="predicted"/>
<evidence type="ECO:0000259" key="1">
    <source>
        <dbReference type="PROSITE" id="PS51995"/>
    </source>
</evidence>
<organism evidence="2">
    <name type="scientific">marine sediment metagenome</name>
    <dbReference type="NCBI Taxonomy" id="412755"/>
    <lineage>
        <taxon>unclassified sequences</taxon>
        <taxon>metagenomes</taxon>
        <taxon>ecological metagenomes</taxon>
    </lineage>
</organism>
<dbReference type="AlphaFoldDB" id="X1CUU6"/>
<reference evidence="2" key="1">
    <citation type="journal article" date="2014" name="Front. Microbiol.">
        <title>High frequency of phylogenetically diverse reductive dehalogenase-homologous genes in deep subseafloor sedimentary metagenomes.</title>
        <authorList>
            <person name="Kawai M."/>
            <person name="Futagami T."/>
            <person name="Toyoda A."/>
            <person name="Takaki Y."/>
            <person name="Nishi S."/>
            <person name="Hori S."/>
            <person name="Arai W."/>
            <person name="Tsubouchi T."/>
            <person name="Morono Y."/>
            <person name="Uchiyama I."/>
            <person name="Ito T."/>
            <person name="Fujiyama A."/>
            <person name="Inagaki F."/>
            <person name="Takami H."/>
        </authorList>
    </citation>
    <scope>NUCLEOTIDE SEQUENCE</scope>
    <source>
        <strain evidence="2">Expedition CK06-06</strain>
    </source>
</reference>
<dbReference type="PROSITE" id="PS51995">
    <property type="entry name" value="ATLF"/>
    <property type="match status" value="1"/>
</dbReference>
<dbReference type="InterPro" id="IPR024079">
    <property type="entry name" value="MetalloPept_cat_dom_sf"/>
</dbReference>
<dbReference type="EMBL" id="BART01025101">
    <property type="protein sequence ID" value="GAG96747.1"/>
    <property type="molecule type" value="Genomic_DNA"/>
</dbReference>
<dbReference type="GO" id="GO:0008237">
    <property type="term" value="F:metallopeptidase activity"/>
    <property type="evidence" value="ECO:0007669"/>
    <property type="project" value="InterPro"/>
</dbReference>
<feature type="domain" description="ATLF-like" evidence="1">
    <location>
        <begin position="1"/>
        <end position="174"/>
    </location>
</feature>
<dbReference type="InterPro" id="IPR047568">
    <property type="entry name" value="ATLF-like_dom"/>
</dbReference>
<protein>
    <recommendedName>
        <fullName evidence="1">ATLF-like domain-containing protein</fullName>
    </recommendedName>
</protein>
<evidence type="ECO:0000313" key="2">
    <source>
        <dbReference type="EMBL" id="GAG96747.1"/>
    </source>
</evidence>